<dbReference type="GeneID" id="7195935"/>
<gene>
    <name evidence="7" type="ORF">PHATRDRAFT_49459</name>
</gene>
<keyword evidence="2" id="KW-0547">Nucleotide-binding</keyword>
<dbReference type="Gene3D" id="2.40.30.10">
    <property type="entry name" value="Translation factors"/>
    <property type="match status" value="1"/>
</dbReference>
<dbReference type="PANTHER" id="PTHR43261">
    <property type="entry name" value="TRANSLATION ELONGATION FACTOR G-RELATED"/>
    <property type="match status" value="1"/>
</dbReference>
<accession>B7GAN4</accession>
<dbReference type="SUPFAM" id="SSF54980">
    <property type="entry name" value="EF-G C-terminal domain-like"/>
    <property type="match status" value="2"/>
</dbReference>
<dbReference type="SMART" id="SM00838">
    <property type="entry name" value="EFG_C"/>
    <property type="match status" value="1"/>
</dbReference>
<keyword evidence="4" id="KW-0342">GTP-binding</keyword>
<dbReference type="NCBIfam" id="TIGR00231">
    <property type="entry name" value="small_GTP"/>
    <property type="match status" value="1"/>
</dbReference>
<dbReference type="PROSITE" id="PS00301">
    <property type="entry name" value="G_TR_1"/>
    <property type="match status" value="1"/>
</dbReference>
<keyword evidence="8" id="KW-1185">Reference proteome</keyword>
<dbReference type="GO" id="GO:0032790">
    <property type="term" value="P:ribosome disassembly"/>
    <property type="evidence" value="ECO:0007669"/>
    <property type="project" value="TreeGrafter"/>
</dbReference>
<dbReference type="InterPro" id="IPR027417">
    <property type="entry name" value="P-loop_NTPase"/>
</dbReference>
<dbReference type="AlphaFoldDB" id="B7GAN4"/>
<evidence type="ECO:0000256" key="2">
    <source>
        <dbReference type="ARBA" id="ARBA00022741"/>
    </source>
</evidence>
<dbReference type="Pfam" id="PF00009">
    <property type="entry name" value="GTP_EFTU"/>
    <property type="match status" value="1"/>
</dbReference>
<evidence type="ECO:0000256" key="5">
    <source>
        <dbReference type="SAM" id="MobiDB-lite"/>
    </source>
</evidence>
<dbReference type="PANTHER" id="PTHR43261:SF1">
    <property type="entry name" value="RIBOSOME-RELEASING FACTOR 2, MITOCHONDRIAL"/>
    <property type="match status" value="1"/>
</dbReference>
<feature type="region of interest" description="Disordered" evidence="5">
    <location>
        <begin position="207"/>
        <end position="226"/>
    </location>
</feature>
<dbReference type="GO" id="GO:0032543">
    <property type="term" value="P:mitochondrial translation"/>
    <property type="evidence" value="ECO:0007669"/>
    <property type="project" value="TreeGrafter"/>
</dbReference>
<dbReference type="GO" id="GO:0003924">
    <property type="term" value="F:GTPase activity"/>
    <property type="evidence" value="ECO:0007669"/>
    <property type="project" value="InterPro"/>
</dbReference>
<dbReference type="PaxDb" id="2850-Phatr49459"/>
<dbReference type="InParanoid" id="B7GAN4"/>
<dbReference type="GO" id="GO:0005739">
    <property type="term" value="C:mitochondrion"/>
    <property type="evidence" value="ECO:0007669"/>
    <property type="project" value="TreeGrafter"/>
</dbReference>
<reference evidence="8" key="2">
    <citation type="submission" date="2008-08" db="EMBL/GenBank/DDBJ databases">
        <authorList>
            <consortium name="Diatom Consortium"/>
            <person name="Grigoriev I."/>
            <person name="Grimwood J."/>
            <person name="Kuo A."/>
            <person name="Otillar R.P."/>
            <person name="Salamov A."/>
            <person name="Detter J.C."/>
            <person name="Lindquist E."/>
            <person name="Shapiro H."/>
            <person name="Lucas S."/>
            <person name="Glavina del Rio T."/>
            <person name="Pitluck S."/>
            <person name="Rokhsar D."/>
            <person name="Bowler C."/>
        </authorList>
    </citation>
    <scope>GENOME REANNOTATION</scope>
    <source>
        <strain evidence="8">CCAP 1055/1</strain>
    </source>
</reference>
<reference evidence="7 8" key="1">
    <citation type="journal article" date="2008" name="Nature">
        <title>The Phaeodactylum genome reveals the evolutionary history of diatom genomes.</title>
        <authorList>
            <person name="Bowler C."/>
            <person name="Allen A.E."/>
            <person name="Badger J.H."/>
            <person name="Grimwood J."/>
            <person name="Jabbari K."/>
            <person name="Kuo A."/>
            <person name="Maheswari U."/>
            <person name="Martens C."/>
            <person name="Maumus F."/>
            <person name="Otillar R.P."/>
            <person name="Rayko E."/>
            <person name="Salamov A."/>
            <person name="Vandepoele K."/>
            <person name="Beszteri B."/>
            <person name="Gruber A."/>
            <person name="Heijde M."/>
            <person name="Katinka M."/>
            <person name="Mock T."/>
            <person name="Valentin K."/>
            <person name="Verret F."/>
            <person name="Berges J.A."/>
            <person name="Brownlee C."/>
            <person name="Cadoret J.P."/>
            <person name="Chiovitti A."/>
            <person name="Choi C.J."/>
            <person name="Coesel S."/>
            <person name="De Martino A."/>
            <person name="Detter J.C."/>
            <person name="Durkin C."/>
            <person name="Falciatore A."/>
            <person name="Fournet J."/>
            <person name="Haruta M."/>
            <person name="Huysman M.J."/>
            <person name="Jenkins B.D."/>
            <person name="Jiroutova K."/>
            <person name="Jorgensen R.E."/>
            <person name="Joubert Y."/>
            <person name="Kaplan A."/>
            <person name="Kroger N."/>
            <person name="Kroth P.G."/>
            <person name="La Roche J."/>
            <person name="Lindquist E."/>
            <person name="Lommer M."/>
            <person name="Martin-Jezequel V."/>
            <person name="Lopez P.J."/>
            <person name="Lucas S."/>
            <person name="Mangogna M."/>
            <person name="McGinnis K."/>
            <person name="Medlin L.K."/>
            <person name="Montsant A."/>
            <person name="Oudot-Le Secq M.P."/>
            <person name="Napoli C."/>
            <person name="Obornik M."/>
            <person name="Parker M.S."/>
            <person name="Petit J.L."/>
            <person name="Porcel B.M."/>
            <person name="Poulsen N."/>
            <person name="Robison M."/>
            <person name="Rychlewski L."/>
            <person name="Rynearson T.A."/>
            <person name="Schmutz J."/>
            <person name="Shapiro H."/>
            <person name="Siaut M."/>
            <person name="Stanley M."/>
            <person name="Sussman M.R."/>
            <person name="Taylor A.R."/>
            <person name="Vardi A."/>
            <person name="von Dassow P."/>
            <person name="Vyverman W."/>
            <person name="Willis A."/>
            <person name="Wyrwicz L.S."/>
            <person name="Rokhsar D.S."/>
            <person name="Weissenbach J."/>
            <person name="Armbrust E.V."/>
            <person name="Green B.R."/>
            <person name="Van de Peer Y."/>
            <person name="Grigoriev I.V."/>
        </authorList>
    </citation>
    <scope>NUCLEOTIDE SEQUENCE [LARGE SCALE GENOMIC DNA]</scope>
    <source>
        <strain evidence="7 8">CCAP 1055/1</strain>
    </source>
</reference>
<comment type="subcellular location">
    <subcellularLocation>
        <location evidence="1">Plastid</location>
        <location evidence="1">Chloroplast</location>
    </subcellularLocation>
</comment>
<dbReference type="InterPro" id="IPR000795">
    <property type="entry name" value="T_Tr_GTP-bd_dom"/>
</dbReference>
<organism evidence="7 8">
    <name type="scientific">Phaeodactylum tricornutum (strain CCAP 1055/1)</name>
    <dbReference type="NCBI Taxonomy" id="556484"/>
    <lineage>
        <taxon>Eukaryota</taxon>
        <taxon>Sar</taxon>
        <taxon>Stramenopiles</taxon>
        <taxon>Ochrophyta</taxon>
        <taxon>Bacillariophyta</taxon>
        <taxon>Bacillariophyceae</taxon>
        <taxon>Bacillariophycidae</taxon>
        <taxon>Naviculales</taxon>
        <taxon>Phaeodactylaceae</taxon>
        <taxon>Phaeodactylum</taxon>
    </lineage>
</organism>
<dbReference type="KEGG" id="pti:PHATRDRAFT_49459"/>
<dbReference type="OrthoDB" id="198619at2759"/>
<dbReference type="FunFam" id="3.30.70.240:FF:000001">
    <property type="entry name" value="Elongation factor G"/>
    <property type="match status" value="1"/>
</dbReference>
<protein>
    <recommendedName>
        <fullName evidence="6">Tr-type G domain-containing protein</fullName>
    </recommendedName>
</protein>
<dbReference type="InterPro" id="IPR009000">
    <property type="entry name" value="Transl_B-barrel_sf"/>
</dbReference>
<evidence type="ECO:0000313" key="7">
    <source>
        <dbReference type="EMBL" id="EEC44402.1"/>
    </source>
</evidence>
<evidence type="ECO:0000256" key="4">
    <source>
        <dbReference type="ARBA" id="ARBA00023134"/>
    </source>
</evidence>
<sequence length="868" mass="93574">MIRIARLPKTSLTGFRRADVRRVRQTNLRIAASHSVKACCRARFHSSVATTAVERDGFDQNGTQAEIQRLQHVRNVGIFAHVDAGKTTVTERMLALAGIVKHAGSVDDGNTVTDYLPAERERGITIQSAAISFEWGWHNNRSGDDFDANDNVTIALIDTPGHVDFSVEVNRSVAVLDGAVLVVDAVAGVQAQTETVWRAMTRPSLNNHATTEEVRDTSRRLSNQNDHAHEPLPCLALVNKMDKDGCHFGNAINSIKQKLPGANPIPTQIPIFQSSNKIPTSSLFSRNLVAVPVDDLSAETGQFVGVVDLVHMRAIVWPDHVGNVSNVEECVPQVLPLLKTGTRQPIDETCHITKAAMDARQEFIEAMAECDERIEEFYLNEQQPSNAELRAALRRATLAQKALPVMASAALRGRGVEPVLDAIADLLPSPLDRLPPALTLLDEGMAPTKSNATARTPGKRVTIGHPLHPTLLALVFKVVHMKGRGGSGDGRVVFARVYSGELRDRDTVQVISPPVLGEPAQKPRTERIGGMLELAGGTFGNLQEGVCKSGDVCALVNLKSVATGDTIMVAPRKQKKGKKVEPLFCLSGVASPKPVLTVRLEAESTEKQTRLSEVLTLLSIEDPSLVVEENDSVTLLSGLGELHIEVALDRIQRDKRLQAAIHLQLEPAWCHASPDSPCMILTDPAVTVSEEARSFLQVSEVATEEELVLKSVVFKALVEGCRGALKRGPLGPYSMANVRCHVVNVDAEEGLASLNAMPGALRAAAAHAISTLLTEHKSSCTILEPTMSVEVTLPNDMVGSVLSDLTGRRGTVGDVLVGEQEGYVLSKALLRGDVPLIEILGYATRLRSLTAGEGAFTAEYKGHSPASH</sequence>
<dbReference type="GO" id="GO:0009507">
    <property type="term" value="C:chloroplast"/>
    <property type="evidence" value="ECO:0007669"/>
    <property type="project" value="UniProtKB-SubCell"/>
</dbReference>
<dbReference type="CDD" id="cd03713">
    <property type="entry name" value="EFG_mtEFG_C"/>
    <property type="match status" value="1"/>
</dbReference>
<dbReference type="Gene3D" id="3.30.70.240">
    <property type="match status" value="1"/>
</dbReference>
<dbReference type="PRINTS" id="PR00315">
    <property type="entry name" value="ELONGATNFCT"/>
</dbReference>
<evidence type="ECO:0000256" key="3">
    <source>
        <dbReference type="ARBA" id="ARBA00022917"/>
    </source>
</evidence>
<dbReference type="SUPFAM" id="SSF50447">
    <property type="entry name" value="Translation proteins"/>
    <property type="match status" value="1"/>
</dbReference>
<keyword evidence="3" id="KW-0648">Protein biosynthesis</keyword>
<feature type="compositionally biased region" description="Basic and acidic residues" evidence="5">
    <location>
        <begin position="210"/>
        <end position="219"/>
    </location>
</feature>
<dbReference type="STRING" id="556484.B7GAN4"/>
<evidence type="ECO:0000313" key="8">
    <source>
        <dbReference type="Proteomes" id="UP000000759"/>
    </source>
</evidence>
<dbReference type="Gene3D" id="3.30.70.870">
    <property type="entry name" value="Elongation Factor G (Translational Gtpase), domain 3"/>
    <property type="match status" value="1"/>
</dbReference>
<dbReference type="InterPro" id="IPR031157">
    <property type="entry name" value="G_TR_CS"/>
</dbReference>
<dbReference type="Pfam" id="PF14492">
    <property type="entry name" value="EFG_III"/>
    <property type="match status" value="1"/>
</dbReference>
<dbReference type="PROSITE" id="PS51722">
    <property type="entry name" value="G_TR_2"/>
    <property type="match status" value="1"/>
</dbReference>
<dbReference type="RefSeq" id="XP_002184224.1">
    <property type="nucleotide sequence ID" value="XM_002184188.1"/>
</dbReference>
<dbReference type="InterPro" id="IPR035649">
    <property type="entry name" value="EFG_V"/>
</dbReference>
<dbReference type="eggNOG" id="KOG0464">
    <property type="taxonomic scope" value="Eukaryota"/>
</dbReference>
<dbReference type="SUPFAM" id="SSF52540">
    <property type="entry name" value="P-loop containing nucleoside triphosphate hydrolases"/>
    <property type="match status" value="1"/>
</dbReference>
<dbReference type="InterPro" id="IPR041095">
    <property type="entry name" value="EFG_II"/>
</dbReference>
<dbReference type="EMBL" id="CM000624">
    <property type="protein sequence ID" value="EEC44402.1"/>
    <property type="molecule type" value="Genomic_DNA"/>
</dbReference>
<evidence type="ECO:0000259" key="6">
    <source>
        <dbReference type="PROSITE" id="PS51722"/>
    </source>
</evidence>
<dbReference type="Proteomes" id="UP000000759">
    <property type="component" value="Chromosome 22"/>
</dbReference>
<dbReference type="Gene3D" id="3.40.50.300">
    <property type="entry name" value="P-loop containing nucleotide triphosphate hydrolases"/>
    <property type="match status" value="1"/>
</dbReference>
<evidence type="ECO:0000256" key="1">
    <source>
        <dbReference type="ARBA" id="ARBA00004229"/>
    </source>
</evidence>
<dbReference type="InterPro" id="IPR035647">
    <property type="entry name" value="EFG_III/V"/>
</dbReference>
<dbReference type="GO" id="GO:0005525">
    <property type="term" value="F:GTP binding"/>
    <property type="evidence" value="ECO:0007669"/>
    <property type="project" value="UniProtKB-KW"/>
</dbReference>
<feature type="domain" description="Tr-type G" evidence="6">
    <location>
        <begin position="71"/>
        <end position="431"/>
    </location>
</feature>
<proteinExistence type="predicted"/>
<name>B7GAN4_PHATC</name>
<dbReference type="Pfam" id="PF00679">
    <property type="entry name" value="EFG_C"/>
    <property type="match status" value="1"/>
</dbReference>
<dbReference type="InterPro" id="IPR005225">
    <property type="entry name" value="Small_GTP-bd"/>
</dbReference>
<dbReference type="InterPro" id="IPR000640">
    <property type="entry name" value="EFG_V-like"/>
</dbReference>